<gene>
    <name evidence="2" type="ORF">DHEL01_v200071</name>
</gene>
<feature type="compositionally biased region" description="Low complexity" evidence="1">
    <location>
        <begin position="459"/>
        <end position="471"/>
    </location>
</feature>
<protein>
    <recommendedName>
        <fullName evidence="4">Protein kinase domain-containing protein</fullName>
    </recommendedName>
</protein>
<name>A0A2P5IGC2_DIAHE</name>
<dbReference type="STRING" id="158607.A0A2P5IGC2"/>
<dbReference type="AlphaFoldDB" id="A0A2P5IGC2"/>
<feature type="region of interest" description="Disordered" evidence="1">
    <location>
        <begin position="433"/>
        <end position="530"/>
    </location>
</feature>
<feature type="compositionally biased region" description="Gly residues" evidence="1">
    <location>
        <begin position="447"/>
        <end position="458"/>
    </location>
</feature>
<organism evidence="2 3">
    <name type="scientific">Diaporthe helianthi</name>
    <dbReference type="NCBI Taxonomy" id="158607"/>
    <lineage>
        <taxon>Eukaryota</taxon>
        <taxon>Fungi</taxon>
        <taxon>Dikarya</taxon>
        <taxon>Ascomycota</taxon>
        <taxon>Pezizomycotina</taxon>
        <taxon>Sordariomycetes</taxon>
        <taxon>Sordariomycetidae</taxon>
        <taxon>Diaporthales</taxon>
        <taxon>Diaporthaceae</taxon>
        <taxon>Diaporthe</taxon>
    </lineage>
</organism>
<comment type="caution">
    <text evidence="2">The sequence shown here is derived from an EMBL/GenBank/DDBJ whole genome shotgun (WGS) entry which is preliminary data.</text>
</comment>
<sequence length="570" mass="62008">MAASRGRVYRQIGVFLPLERHSDDLAIDPLQCVRDEAAVPARESTALNAGFLYVGGIQLGSLTKRRPDNGDRIVSLKSIFIVQSVSTGELFVNKIIERPYNATTDHALPPLELRCSTYRHRIDDPTVDRPANVNVGPNGVVRKGVLPDVPCFNKLRFWQELLHKNSDGHPVTVFSMFFELVAEQLFLAIVAMKLGRYTVRANDGTQTTVQVPNWTRVYHRDLHANNVFINYVPKGPGRIPRVGLSNNAFPEIVVGDLGNSGVDGDDPAIIPQAVYQPTDDDNQDDDGYLYEWEDIYSTGEILRKMAMTHSASERANNLLDMRPDNLRLANVNGEATAPPYSADLINMLTRFEFPNMENIVVRDIGDEAAINSTFPSVMFINNTLLPLAQRKVLGYLDPAGKPAGYFDTIDVSWTRPADPMPFSYMMKYATDAGELPDGRPHPDDGLGRQGGSHSGSGSGSSSDGDGDVGMPDSPPGPRASPAPGSGHDGSNGASDDGSQQPGTQAGSDGGYSGSSSSVSSSPAPPRLPADQLAMQNLSRLHKWDTAKPRYELRSLEFGRPTILPLKFPPP</sequence>
<dbReference type="OrthoDB" id="310217at2759"/>
<evidence type="ECO:0000256" key="1">
    <source>
        <dbReference type="SAM" id="MobiDB-lite"/>
    </source>
</evidence>
<dbReference type="InParanoid" id="A0A2P5IGC2"/>
<keyword evidence="3" id="KW-1185">Reference proteome</keyword>
<dbReference type="EMBL" id="MAVT02000002">
    <property type="protein sequence ID" value="POS81554.1"/>
    <property type="molecule type" value="Genomic_DNA"/>
</dbReference>
<dbReference type="Proteomes" id="UP000094444">
    <property type="component" value="Unassembled WGS sequence"/>
</dbReference>
<proteinExistence type="predicted"/>
<reference evidence="2" key="1">
    <citation type="submission" date="2017-09" db="EMBL/GenBank/DDBJ databases">
        <title>Polyketide synthases of a Diaporthe helianthi virulent isolate.</title>
        <authorList>
            <person name="Baroncelli R."/>
        </authorList>
    </citation>
    <scope>NUCLEOTIDE SEQUENCE [LARGE SCALE GENOMIC DNA]</scope>
    <source>
        <strain evidence="2">7/96</strain>
    </source>
</reference>
<feature type="compositionally biased region" description="Polar residues" evidence="1">
    <location>
        <begin position="491"/>
        <end position="505"/>
    </location>
</feature>
<evidence type="ECO:0000313" key="2">
    <source>
        <dbReference type="EMBL" id="POS81554.1"/>
    </source>
</evidence>
<feature type="compositionally biased region" description="Basic and acidic residues" evidence="1">
    <location>
        <begin position="436"/>
        <end position="446"/>
    </location>
</feature>
<evidence type="ECO:0000313" key="3">
    <source>
        <dbReference type="Proteomes" id="UP000094444"/>
    </source>
</evidence>
<accession>A0A2P5IGC2</accession>
<evidence type="ECO:0008006" key="4">
    <source>
        <dbReference type="Google" id="ProtNLM"/>
    </source>
</evidence>